<feature type="compositionally biased region" description="Basic and acidic residues" evidence="1">
    <location>
        <begin position="631"/>
        <end position="653"/>
    </location>
</feature>
<feature type="region of interest" description="Disordered" evidence="1">
    <location>
        <begin position="364"/>
        <end position="418"/>
    </location>
</feature>
<dbReference type="STRING" id="378806.STAUR_1714"/>
<dbReference type="eggNOG" id="COG4219">
    <property type="taxonomic scope" value="Bacteria"/>
</dbReference>
<evidence type="ECO:0000313" key="4">
    <source>
        <dbReference type="Proteomes" id="UP000001351"/>
    </source>
</evidence>
<feature type="region of interest" description="Disordered" evidence="1">
    <location>
        <begin position="574"/>
        <end position="653"/>
    </location>
</feature>
<dbReference type="InterPro" id="IPR052173">
    <property type="entry name" value="Beta-lactam_resp_regulator"/>
</dbReference>
<feature type="compositionally biased region" description="Acidic residues" evidence="1">
    <location>
        <begin position="599"/>
        <end position="610"/>
    </location>
</feature>
<gene>
    <name evidence="3" type="ordered locus">STAUR_1714</name>
</gene>
<dbReference type="Pfam" id="PF05569">
    <property type="entry name" value="Peptidase_M56"/>
    <property type="match status" value="1"/>
</dbReference>
<dbReference type="PANTHER" id="PTHR34978:SF3">
    <property type="entry name" value="SLR0241 PROTEIN"/>
    <property type="match status" value="1"/>
</dbReference>
<reference evidence="3 4" key="1">
    <citation type="journal article" date="2011" name="Mol. Biol. Evol.">
        <title>Comparative genomic analysis of fruiting body formation in Myxococcales.</title>
        <authorList>
            <person name="Huntley S."/>
            <person name="Hamann N."/>
            <person name="Wegener-Feldbrugge S."/>
            <person name="Treuner-Lange A."/>
            <person name="Kube M."/>
            <person name="Reinhardt R."/>
            <person name="Klages S."/>
            <person name="Muller R."/>
            <person name="Ronning C.M."/>
            <person name="Nierman W.C."/>
            <person name="Sogaard-Andersen L."/>
        </authorList>
    </citation>
    <scope>NUCLEOTIDE SEQUENCE [LARGE SCALE GENOMIC DNA]</scope>
    <source>
        <strain evidence="3 4">DW4/3-1</strain>
    </source>
</reference>
<dbReference type="eggNOG" id="COG1196">
    <property type="taxonomic scope" value="Bacteria"/>
</dbReference>
<feature type="domain" description="Peptidase M56" evidence="2">
    <location>
        <begin position="20"/>
        <end position="327"/>
    </location>
</feature>
<dbReference type="HOGENOM" id="CLU_017310_0_0_7"/>
<accession>E3FRY3</accession>
<proteinExistence type="predicted"/>
<keyword evidence="4" id="KW-1185">Reference proteome</keyword>
<organism evidence="3 4">
    <name type="scientific">Stigmatella aurantiaca (strain DW4/3-1)</name>
    <dbReference type="NCBI Taxonomy" id="378806"/>
    <lineage>
        <taxon>Bacteria</taxon>
        <taxon>Pseudomonadati</taxon>
        <taxon>Myxococcota</taxon>
        <taxon>Myxococcia</taxon>
        <taxon>Myxococcales</taxon>
        <taxon>Cystobacterineae</taxon>
        <taxon>Archangiaceae</taxon>
        <taxon>Stigmatella</taxon>
    </lineage>
</organism>
<dbReference type="PANTHER" id="PTHR34978">
    <property type="entry name" value="POSSIBLE SENSOR-TRANSDUCER PROTEIN BLAR"/>
    <property type="match status" value="1"/>
</dbReference>
<evidence type="ECO:0000313" key="3">
    <source>
        <dbReference type="EMBL" id="ADO69518.1"/>
    </source>
</evidence>
<name>E3FRY3_STIAD</name>
<evidence type="ECO:0000256" key="1">
    <source>
        <dbReference type="SAM" id="MobiDB-lite"/>
    </source>
</evidence>
<dbReference type="AlphaFoldDB" id="E3FRY3"/>
<dbReference type="EMBL" id="CP002271">
    <property type="protein sequence ID" value="ADO69518.1"/>
    <property type="molecule type" value="Genomic_DNA"/>
</dbReference>
<dbReference type="RefSeq" id="WP_013374838.1">
    <property type="nucleotide sequence ID" value="NC_014623.1"/>
</dbReference>
<dbReference type="InterPro" id="IPR008756">
    <property type="entry name" value="Peptidase_M56"/>
</dbReference>
<dbReference type="KEGG" id="sur:STAUR_1714"/>
<dbReference type="CDD" id="cd07341">
    <property type="entry name" value="M56_BlaR1_MecR1_like"/>
    <property type="match status" value="1"/>
</dbReference>
<evidence type="ECO:0000259" key="2">
    <source>
        <dbReference type="Pfam" id="PF05569"/>
    </source>
</evidence>
<sequence length="672" mass="71823">MGLLSLPEVGLWLSAWAEGLWRATWQGALAALAVWALVRALPRLPASVRAGLWWAVALKFVLTLGWPRPLPLPLLAARSEPAALAQAPRSPSPSVAVHAAGSSGGEMEEVMSPPLAPAPVGGVAREAAWPPLAGLVLFGVWAMGVAWQLRGHVRSWRQVRGMRERARPLQHPELEEELDFLSTEAGLRRPPRLLVSSEVASPLAAGLLSPVVVLPAKAVSGLPVEALRMALAHEVAHLRRGDLWMGWAPAFAETVLFFHPLVRQAAREYALAREEACDAEALRLTGAEPADYGELLITFGIARAPGTAAALGASVHLHALHRRLRMLEFVDVMSPRPRRLLTGALCALGVVALVPFQVVAQEPPPAPPAKAAVTPAAPPAPPAKAAVTPAAPPAPPAKAAVAPAAPPAPSAPAAKRAVPVPPVPPVPPMGPLALKAPPVPPVPPVPPMVGDDEGDSFVLVTDGSIMMSGTTGDLHLARTFKQGGKDLLYVRRGEKAFIIRDTKTLQQLRALMQGAQAEGSQQHELGKKQGELGRKQGELGVKQGELGMKQGQLGVKHAEVAQKRAALALEHSRRVSLQDEAEQERLEAELEKKEQQLEREEEAIDQEQEALSEQQEALGRQQEALGDEQESLSREQEKLARQHEKQAREVQTKVRTLIDEALKQGLGEPLPS</sequence>
<protein>
    <submittedName>
        <fullName evidence="3">Peptidase M56 family protein</fullName>
    </submittedName>
</protein>
<dbReference type="OrthoDB" id="291597at2"/>
<dbReference type="Gene3D" id="3.30.2010.10">
    <property type="entry name" value="Metalloproteases ('zincins'), catalytic domain"/>
    <property type="match status" value="1"/>
</dbReference>
<feature type="compositionally biased region" description="Basic and acidic residues" evidence="1">
    <location>
        <begin position="574"/>
        <end position="598"/>
    </location>
</feature>
<dbReference type="Proteomes" id="UP000001351">
    <property type="component" value="Chromosome"/>
</dbReference>